<keyword evidence="6 10" id="KW-0274">FAD</keyword>
<dbReference type="EMBL" id="CP031001">
    <property type="protein sequence ID" value="QHN78846.1"/>
    <property type="molecule type" value="Genomic_DNA"/>
</dbReference>
<evidence type="ECO:0000256" key="5">
    <source>
        <dbReference type="ARBA" id="ARBA00022630"/>
    </source>
</evidence>
<evidence type="ECO:0000256" key="1">
    <source>
        <dbReference type="ARBA" id="ARBA00001974"/>
    </source>
</evidence>
<organism evidence="12 13">
    <name type="scientific">Arachis hypogaea</name>
    <name type="common">Peanut</name>
    <dbReference type="NCBI Taxonomy" id="3818"/>
    <lineage>
        <taxon>Eukaryota</taxon>
        <taxon>Viridiplantae</taxon>
        <taxon>Streptophyta</taxon>
        <taxon>Embryophyta</taxon>
        <taxon>Tracheophyta</taxon>
        <taxon>Spermatophyta</taxon>
        <taxon>Magnoliopsida</taxon>
        <taxon>eudicotyledons</taxon>
        <taxon>Gunneridae</taxon>
        <taxon>Pentapetalae</taxon>
        <taxon>rosids</taxon>
        <taxon>fabids</taxon>
        <taxon>Fabales</taxon>
        <taxon>Fabaceae</taxon>
        <taxon>Papilionoideae</taxon>
        <taxon>50 kb inversion clade</taxon>
        <taxon>dalbergioids sensu lato</taxon>
        <taxon>Dalbergieae</taxon>
        <taxon>Pterocarpus clade</taxon>
        <taxon>Arachis</taxon>
    </lineage>
</organism>
<evidence type="ECO:0000256" key="3">
    <source>
        <dbReference type="ARBA" id="ARBA00008802"/>
    </source>
</evidence>
<comment type="catalytic activity">
    <reaction evidence="9 10">
        <text>squalene + reduced [NADPH--hemoprotein reductase] + O2 = (S)-2,3-epoxysqualene + oxidized [NADPH--hemoprotein reductase] + H2O + H(+)</text>
        <dbReference type="Rhea" id="RHEA:25282"/>
        <dbReference type="Rhea" id="RHEA-COMP:11964"/>
        <dbReference type="Rhea" id="RHEA-COMP:11965"/>
        <dbReference type="ChEBI" id="CHEBI:15377"/>
        <dbReference type="ChEBI" id="CHEBI:15378"/>
        <dbReference type="ChEBI" id="CHEBI:15379"/>
        <dbReference type="ChEBI" id="CHEBI:15440"/>
        <dbReference type="ChEBI" id="CHEBI:15441"/>
        <dbReference type="ChEBI" id="CHEBI:57618"/>
        <dbReference type="ChEBI" id="CHEBI:58210"/>
        <dbReference type="EC" id="1.14.14.17"/>
    </reaction>
</comment>
<reference evidence="12 13" key="1">
    <citation type="submission" date="2020-01" db="EMBL/GenBank/DDBJ databases">
        <title>Genome sequence of Arachis hypogaea, cultivar Shitouqi.</title>
        <authorList>
            <person name="Zhuang W."/>
            <person name="Chen H."/>
            <person name="Varshney R."/>
            <person name="Wang D."/>
            <person name="Ming R."/>
        </authorList>
    </citation>
    <scope>NUCLEOTIDE SEQUENCE [LARGE SCALE GENOMIC DNA]</scope>
    <source>
        <tissue evidence="12">Young leaf</tissue>
    </source>
</reference>
<dbReference type="Gene3D" id="3.50.50.60">
    <property type="entry name" value="FAD/NAD(P)-binding domain"/>
    <property type="match status" value="1"/>
</dbReference>
<evidence type="ECO:0000256" key="6">
    <source>
        <dbReference type="ARBA" id="ARBA00022827"/>
    </source>
</evidence>
<dbReference type="InterPro" id="IPR040125">
    <property type="entry name" value="Squalene_monox"/>
</dbReference>
<dbReference type="GO" id="GO:0004506">
    <property type="term" value="F:squalene monooxygenase activity"/>
    <property type="evidence" value="ECO:0007669"/>
    <property type="project" value="UniProtKB-UniRule"/>
</dbReference>
<keyword evidence="8" id="KW-0472">Membrane</keyword>
<keyword evidence="12" id="KW-0503">Monooxygenase</keyword>
<keyword evidence="7 10" id="KW-0560">Oxidoreductase</keyword>
<sequence>MILKKSQDCVDEIDAQQVFGYALYKDGKNTKLSYPLEKFSSDISDKSFHNGHFIQRMLAKASSLPNVKLQQVTVTSLLEKNGIVKRVHFKTKSGEEFTAKAPLTVICDGCFSNLRRSLCNPKVVDVTDVTELETDKTKLSHIVELDLVYHSLSSSMLGVVAVRYK</sequence>
<dbReference type="PANTHER" id="PTHR10835:SF26">
    <property type="entry name" value="SQUALENE MONOOXYGENASE"/>
    <property type="match status" value="1"/>
</dbReference>
<dbReference type="InterPro" id="IPR036188">
    <property type="entry name" value="FAD/NAD-bd_sf"/>
</dbReference>
<dbReference type="SUPFAM" id="SSF51905">
    <property type="entry name" value="FAD/NAD(P)-binding domain"/>
    <property type="match status" value="1"/>
</dbReference>
<dbReference type="AlphaFoldDB" id="A0A6B9VAI3"/>
<evidence type="ECO:0000256" key="10">
    <source>
        <dbReference type="RuleBase" id="RU367121"/>
    </source>
</evidence>
<dbReference type="GO" id="GO:0016126">
    <property type="term" value="P:sterol biosynthetic process"/>
    <property type="evidence" value="ECO:0007669"/>
    <property type="project" value="UniProtKB-UniRule"/>
</dbReference>
<dbReference type="Pfam" id="PF08491">
    <property type="entry name" value="SE"/>
    <property type="match status" value="1"/>
</dbReference>
<comment type="cofactor">
    <cofactor evidence="1 10">
        <name>FAD</name>
        <dbReference type="ChEBI" id="CHEBI:57692"/>
    </cofactor>
</comment>
<proteinExistence type="inferred from homology"/>
<evidence type="ECO:0000313" key="12">
    <source>
        <dbReference type="EMBL" id="QHN78846.1"/>
    </source>
</evidence>
<comment type="similarity">
    <text evidence="3 10">Belongs to the squalene monooxygenase family.</text>
</comment>
<gene>
    <name evidence="12" type="ORF">DS421_19g664910</name>
</gene>
<feature type="domain" description="Squalene epoxidase" evidence="11">
    <location>
        <begin position="100"/>
        <end position="128"/>
    </location>
</feature>
<dbReference type="EC" id="1.14.14.17" evidence="4 10"/>
<evidence type="ECO:0000256" key="7">
    <source>
        <dbReference type="ARBA" id="ARBA00023002"/>
    </source>
</evidence>
<dbReference type="GO" id="GO:0016020">
    <property type="term" value="C:membrane"/>
    <property type="evidence" value="ECO:0007669"/>
    <property type="project" value="UniProtKB-SubCell"/>
</dbReference>
<dbReference type="PANTHER" id="PTHR10835">
    <property type="entry name" value="SQUALENE MONOOXYGENASE"/>
    <property type="match status" value="1"/>
</dbReference>
<evidence type="ECO:0000313" key="13">
    <source>
        <dbReference type="Proteomes" id="UP000464620"/>
    </source>
</evidence>
<accession>A0A6B9VAI3</accession>
<comment type="function">
    <text evidence="10">Catalyzes the stereospecific oxidation of squalene to (S)-2,3-epoxysqualene, and is considered to be a rate-limiting enzyme in steroid biosynthesis.</text>
</comment>
<evidence type="ECO:0000259" key="11">
    <source>
        <dbReference type="Pfam" id="PF08491"/>
    </source>
</evidence>
<evidence type="ECO:0000256" key="9">
    <source>
        <dbReference type="ARBA" id="ARBA00048658"/>
    </source>
</evidence>
<name>A0A6B9VAI3_ARAHY</name>
<dbReference type="Proteomes" id="UP000464620">
    <property type="component" value="Chromosome B09"/>
</dbReference>
<evidence type="ECO:0000256" key="8">
    <source>
        <dbReference type="ARBA" id="ARBA00023136"/>
    </source>
</evidence>
<dbReference type="GO" id="GO:0005783">
    <property type="term" value="C:endoplasmic reticulum"/>
    <property type="evidence" value="ECO:0007669"/>
    <property type="project" value="TreeGrafter"/>
</dbReference>
<keyword evidence="5 10" id="KW-0285">Flavoprotein</keyword>
<dbReference type="GO" id="GO:0050660">
    <property type="term" value="F:flavin adenine dinucleotide binding"/>
    <property type="evidence" value="ECO:0007669"/>
    <property type="project" value="UniProtKB-UniRule"/>
</dbReference>
<comment type="pathway">
    <text evidence="2">Terpene metabolism; lanosterol biosynthesis; lanosterol from farnesyl diphosphate: step 2/3.</text>
</comment>
<dbReference type="UniPathway" id="UPA00767">
    <property type="reaction ID" value="UER00752"/>
</dbReference>
<dbReference type="InterPro" id="IPR013698">
    <property type="entry name" value="Squalene_epoxidase"/>
</dbReference>
<comment type="subcellular location">
    <subcellularLocation>
        <location evidence="10">Membrane</location>
        <topology evidence="10">Multi-pass membrane protein</topology>
    </subcellularLocation>
</comment>
<evidence type="ECO:0000256" key="4">
    <source>
        <dbReference type="ARBA" id="ARBA00012312"/>
    </source>
</evidence>
<evidence type="ECO:0000256" key="2">
    <source>
        <dbReference type="ARBA" id="ARBA00005018"/>
    </source>
</evidence>
<protein>
    <recommendedName>
        <fullName evidence="4 10">Squalene monooxygenase</fullName>
        <ecNumber evidence="4 10">1.14.14.17</ecNumber>
    </recommendedName>
</protein>